<feature type="coiled-coil region" evidence="1">
    <location>
        <begin position="302"/>
        <end position="329"/>
    </location>
</feature>
<evidence type="ECO:0000256" key="1">
    <source>
        <dbReference type="SAM" id="Coils"/>
    </source>
</evidence>
<feature type="domain" description="Reverse transcriptase" evidence="2">
    <location>
        <begin position="502"/>
        <end position="776"/>
    </location>
</feature>
<proteinExistence type="predicted"/>
<dbReference type="InterPro" id="IPR026960">
    <property type="entry name" value="RVT-Znf"/>
</dbReference>
<dbReference type="EMBL" id="AB097147">
    <property type="protein sequence ID" value="BAC82626.1"/>
    <property type="molecule type" value="Genomic_DNA"/>
</dbReference>
<dbReference type="GO" id="GO:0003824">
    <property type="term" value="F:catalytic activity"/>
    <property type="evidence" value="ECO:0007669"/>
    <property type="project" value="InterPro"/>
</dbReference>
<reference evidence="3" key="1">
    <citation type="journal article" date="2004" name="Mol. Biol. Evol.">
        <title>Cross-genome screening of novel sequence-specific non-LTR retrotransposons: various multicopy RNA genes and microsatellites are selected as targets.</title>
        <authorList>
            <person name="Kojima K.K."/>
            <person name="Fujiwara H."/>
        </authorList>
    </citation>
    <scope>NUCLEOTIDE SEQUENCE</scope>
</reference>
<dbReference type="InterPro" id="IPR043502">
    <property type="entry name" value="DNA/RNA_pol_sf"/>
</dbReference>
<keyword evidence="1" id="KW-0175">Coiled coil</keyword>
<dbReference type="CDD" id="cd01650">
    <property type="entry name" value="RT_nLTR_like"/>
    <property type="match status" value="1"/>
</dbReference>
<dbReference type="PROSITE" id="PS50878">
    <property type="entry name" value="RT_POL"/>
    <property type="match status" value="1"/>
</dbReference>
<dbReference type="Pfam" id="PF00078">
    <property type="entry name" value="RVT_1"/>
    <property type="match status" value="1"/>
</dbReference>
<dbReference type="Gene3D" id="3.60.10.10">
    <property type="entry name" value="Endonuclease/exonuclease/phosphatase"/>
    <property type="match status" value="1"/>
</dbReference>
<dbReference type="CDD" id="cd09076">
    <property type="entry name" value="L1-EN"/>
    <property type="match status" value="1"/>
</dbReference>
<evidence type="ECO:0000259" key="2">
    <source>
        <dbReference type="PROSITE" id="PS50878"/>
    </source>
</evidence>
<accession>Q76IK4</accession>
<dbReference type="SUPFAM" id="SSF56672">
    <property type="entry name" value="DNA/RNA polymerases"/>
    <property type="match status" value="1"/>
</dbReference>
<dbReference type="Pfam" id="PF13966">
    <property type="entry name" value="zf-RVT"/>
    <property type="match status" value="1"/>
</dbReference>
<dbReference type="PANTHER" id="PTHR31635">
    <property type="entry name" value="REVERSE TRANSCRIPTASE DOMAIN-CONTAINING PROTEIN-RELATED"/>
    <property type="match status" value="1"/>
</dbReference>
<name>Q76IK4_CIOIN</name>
<sequence length="1263" mass="145478">MPLSLITYNVAGLQNPRKRRSIFYFLRQKKFDIICLQETHTTASCLRQWELEWVGEILASHGSTKSKGVAVLFSKKLSYSKQDVCVDNFGRYIIMNLEITDQRLTLCNVYGPNQDSPQFYGNLFTLLTKRQAESGIENCIISGDFNCVLNDKLDKTGGREKHGNRRAKTTILQAMNDLELYDVFRIKHPNSKQYTRMQKRPHTASRLDFVLATSEILQKTTQIQIVLSTQSDHCIVKLVLNLDKIPRGRGYWKMNTSLLEDAKFVENTKKWTAEFLINNDNGAVSPQVLWEALKCNIRGYIIKYASENNKKIKARQTNLENKLADLQNLPQPHDECTMGKIVQTQEQYDDIIESYSKSAIVRSRVRWAEYGGKNNAYFLNLEKRRMEKKAINRLNSNANIETDQQAILRLLKEYFETLYSSSNNPGRTSKSKIKEYTNSLMCPRLDAEKANECEGKLTVDKCYEALKTMQNNKSPGLDGFPAEFYKVFWKEINSTLVNAFNHAFEKGAFSGQMNWGVVTLIPKPEKDLLYPENYRPITLLNADYKIAAKAINNRIKNVLTTIIAPEQTGFIKGRYIGDNIRTLFNVWDHTTDQGLHGALLFLDIRKAFDSVNWDFVNAACSSFGFGKDLSRWIRTFYVDAKCLIINNNHMSTPFRVERGVRQGEPCSPSLFSLAIESLSLAIKRNKSVKGIPIVSQDIKISLFADDALLFLDGSEKSFRAAFAEATEFGNHSGCKINIAKSNAMYIGKKQPNSPHQLSSQGLSWPNTFIKYLGVKIPVNRNKTNLFTINFESIGKEIQAVTKPWLARSLSLLGRVTIIKALAIPKLLYKLSVLPVSLPKQFFKEIKRKLFTFLWGSNWERVGRKTLCSNIKEAGLEMIDLEAYAKSIRFSWIRKLLDTNHESHWKNIETKITSLNTMICVAASDLKLTHKEITKQTPLSTFWSSIELWRECVSQFWPQDKVYNCAIWLNKKVLFKRKPIAYENFIKSGILMYQQIIDNNSDYCSFTILCEKYTLTNNNQNHADYQRLIAAIPTTWETYTTDRPERKTAIDRLRKGISDNLPTAKNAYEYFVSPNKQKPTKQQNKWEVTLQRGPLNWSEIYKNLYDCTFETKLRSFQVKINLRAIVLNDKLHGFGIIETDVCTFCGVNKETIYHLFCECKHVQVYWESVSAWMDSVLCHKTIISNTVKLFGIHNDCLEKCVLNLMNCMLVVARFVIYKCRIQNLKPNIEMFIYAMNRSRANEKAVAIKHNKLLQYKLKWNANLR</sequence>
<dbReference type="AlphaFoldDB" id="Q76IK4"/>
<protein>
    <submittedName>
        <fullName evidence="3">Pol-like protein</fullName>
    </submittedName>
</protein>
<dbReference type="InterPro" id="IPR000477">
    <property type="entry name" value="RT_dom"/>
</dbReference>
<gene>
    <name evidence="3" type="primary">ORF2</name>
</gene>
<evidence type="ECO:0000313" key="3">
    <source>
        <dbReference type="EMBL" id="BAC82626.1"/>
    </source>
</evidence>
<dbReference type="InterPro" id="IPR005135">
    <property type="entry name" value="Endo/exonuclease/phosphatase"/>
</dbReference>
<dbReference type="InterPro" id="IPR036691">
    <property type="entry name" value="Endo/exonu/phosph_ase_sf"/>
</dbReference>
<dbReference type="PANTHER" id="PTHR31635:SF196">
    <property type="entry name" value="REVERSE TRANSCRIPTASE DOMAIN-CONTAINING PROTEIN-RELATED"/>
    <property type="match status" value="1"/>
</dbReference>
<organism evidence="3">
    <name type="scientific">Ciona intestinalis</name>
    <name type="common">Transparent sea squirt</name>
    <name type="synonym">Ascidia intestinalis</name>
    <dbReference type="NCBI Taxonomy" id="7719"/>
    <lineage>
        <taxon>Eukaryota</taxon>
        <taxon>Metazoa</taxon>
        <taxon>Chordata</taxon>
        <taxon>Tunicata</taxon>
        <taxon>Ascidiacea</taxon>
        <taxon>Phlebobranchia</taxon>
        <taxon>Cionidae</taxon>
        <taxon>Ciona</taxon>
    </lineage>
</organism>
<dbReference type="SUPFAM" id="SSF56219">
    <property type="entry name" value="DNase I-like"/>
    <property type="match status" value="1"/>
</dbReference>
<dbReference type="Pfam" id="PF03372">
    <property type="entry name" value="Exo_endo_phos"/>
    <property type="match status" value="1"/>
</dbReference>